<feature type="region of interest" description="Disordered" evidence="1">
    <location>
        <begin position="128"/>
        <end position="163"/>
    </location>
</feature>
<feature type="compositionally biased region" description="Basic and acidic residues" evidence="1">
    <location>
        <begin position="105"/>
        <end position="115"/>
    </location>
</feature>
<evidence type="ECO:0000313" key="4">
    <source>
        <dbReference type="EMBL" id="PSJ97544.1"/>
    </source>
</evidence>
<protein>
    <recommendedName>
        <fullName evidence="3">YcdB/YcdC repeated domain-containing protein</fullName>
    </recommendedName>
</protein>
<keyword evidence="2" id="KW-1133">Transmembrane helix</keyword>
<keyword evidence="5" id="KW-1185">Reference proteome</keyword>
<keyword evidence="2" id="KW-0472">Membrane</keyword>
<dbReference type="EMBL" id="PXZM01000011">
    <property type="protein sequence ID" value="PSJ97544.1"/>
    <property type="molecule type" value="Genomic_DNA"/>
</dbReference>
<evidence type="ECO:0000313" key="5">
    <source>
        <dbReference type="Proteomes" id="UP000240419"/>
    </source>
</evidence>
<comment type="caution">
    <text evidence="4">The sequence shown here is derived from an EMBL/GenBank/DDBJ whole genome shotgun (WGS) entry which is preliminary data.</text>
</comment>
<gene>
    <name evidence="4" type="ORF">C7R93_07920</name>
</gene>
<name>A0A2P7VE92_9BACL</name>
<accession>A0A2P7VE92</accession>
<dbReference type="InterPro" id="IPR032599">
    <property type="entry name" value="YcdB/YcdC_rep_domain"/>
</dbReference>
<feature type="region of interest" description="Disordered" evidence="1">
    <location>
        <begin position="90"/>
        <end position="115"/>
    </location>
</feature>
<dbReference type="OrthoDB" id="2461400at2"/>
<proteinExistence type="predicted"/>
<dbReference type="RefSeq" id="WP_106838311.1">
    <property type="nucleotide sequence ID" value="NZ_JBCNIW010000010.1"/>
</dbReference>
<feature type="domain" description="YcdB/YcdC repeated" evidence="3">
    <location>
        <begin position="342"/>
        <end position="447"/>
    </location>
</feature>
<evidence type="ECO:0000259" key="3">
    <source>
        <dbReference type="Pfam" id="PF16244"/>
    </source>
</evidence>
<keyword evidence="2" id="KW-0812">Transmembrane</keyword>
<evidence type="ECO:0000256" key="2">
    <source>
        <dbReference type="SAM" id="Phobius"/>
    </source>
</evidence>
<reference evidence="4 5" key="1">
    <citation type="submission" date="2018-03" db="EMBL/GenBank/DDBJ databases">
        <title>Brevisbacillus phylogenomics.</title>
        <authorList>
            <person name="Dunlap C."/>
        </authorList>
    </citation>
    <scope>NUCLEOTIDE SEQUENCE [LARGE SCALE GENOMIC DNA]</scope>
    <source>
        <strain evidence="4 5">NRRL NRS-1210</strain>
    </source>
</reference>
<sequence length="520" mass="57084">MSLPDEDHVIELLKQVRQESNPPRQVWKQMGKERLIREAYRMQQAVMVKRVVAGAGSLAAAVFMGVWLSYDSSLKPSVDTQTTISTPAVITATPPNATPSPSVESKAKPEEKQEVGAKVDNKIVQNQAVTRDAPQPQTVAPEAATNPLDMSRPTPTREKSPMEVQAEAYLQKKLGVQSKQFEVDHVHSNLTQGEVAFRKIINGIPHQENSAMVRISPKTGEMSLLLYPDLEDGGIASQPTNRDGKIDKVKAAQQLGSTLRLVYAGKKQRGLQYVVASDVYVNAKTGKLIGQERAEKKSVSVSGQGKLLVLKTSDEVAELLERKLDIKVEQKAFIGVNPHGISYSWNDGRGNGVSVETTDDGAFLGFSQMAADGRQNERETTYEQAQTLAIAHLEKFLPTDIRELSVEASQESPSTIQFTFAPKVNGIPVMDHPYKVSVELASGLVTELTGNFSDLSWIQTDQTAKTLSKEEALDQFVQHAPLELVYLPVEKGAEPVLAYQIRWDSEQSWAIEATTGKVIN</sequence>
<feature type="compositionally biased region" description="Low complexity" evidence="1">
    <location>
        <begin position="91"/>
        <end position="102"/>
    </location>
</feature>
<dbReference type="Pfam" id="PF16244">
    <property type="entry name" value="DUF4901"/>
    <property type="match status" value="1"/>
</dbReference>
<evidence type="ECO:0000256" key="1">
    <source>
        <dbReference type="SAM" id="MobiDB-lite"/>
    </source>
</evidence>
<feature type="transmembrane region" description="Helical" evidence="2">
    <location>
        <begin position="51"/>
        <end position="70"/>
    </location>
</feature>
<dbReference type="AlphaFoldDB" id="A0A2P7VE92"/>
<dbReference type="Proteomes" id="UP000240419">
    <property type="component" value="Unassembled WGS sequence"/>
</dbReference>
<organism evidence="4 5">
    <name type="scientific">Brevibacillus fortis</name>
    <dbReference type="NCBI Taxonomy" id="2126352"/>
    <lineage>
        <taxon>Bacteria</taxon>
        <taxon>Bacillati</taxon>
        <taxon>Bacillota</taxon>
        <taxon>Bacilli</taxon>
        <taxon>Bacillales</taxon>
        <taxon>Paenibacillaceae</taxon>
        <taxon>Brevibacillus</taxon>
    </lineage>
</organism>